<name>A0A516NG71_9NOCA</name>
<gene>
    <name evidence="1" type="ORF">FOH10_03210</name>
</gene>
<dbReference type="Proteomes" id="UP000317039">
    <property type="component" value="Chromosome"/>
</dbReference>
<proteinExistence type="predicted"/>
<protein>
    <submittedName>
        <fullName evidence="1">Uncharacterized protein</fullName>
    </submittedName>
</protein>
<dbReference type="RefSeq" id="WP_143979561.1">
    <property type="nucleotide sequence ID" value="NZ_CP041695.1"/>
</dbReference>
<evidence type="ECO:0000313" key="1">
    <source>
        <dbReference type="EMBL" id="QDP77906.1"/>
    </source>
</evidence>
<dbReference type="EMBL" id="CP041695">
    <property type="protein sequence ID" value="QDP77906.1"/>
    <property type="molecule type" value="Genomic_DNA"/>
</dbReference>
<accession>A0A516NG71</accession>
<sequence>MVTADGERSPDTGVVVAADLELAAAQLCLHLDRAAIGSRRSFLLATRDTLDRRNGQVRYLAPVHRDPGTGAASYGEWTAADDVAAALRELR</sequence>
<dbReference type="AlphaFoldDB" id="A0A516NG71"/>
<organism evidence="1 2">
    <name type="scientific">Nocardia otitidiscaviarum</name>
    <dbReference type="NCBI Taxonomy" id="1823"/>
    <lineage>
        <taxon>Bacteria</taxon>
        <taxon>Bacillati</taxon>
        <taxon>Actinomycetota</taxon>
        <taxon>Actinomycetes</taxon>
        <taxon>Mycobacteriales</taxon>
        <taxon>Nocardiaceae</taxon>
        <taxon>Nocardia</taxon>
    </lineage>
</organism>
<reference evidence="1 2" key="1">
    <citation type="submission" date="2019-07" db="EMBL/GenBank/DDBJ databases">
        <title>Complete Genome Sequence and Methylome Analysis of Nocardia otitidis-caviarum NEB252.</title>
        <authorList>
            <person name="Fomenkov A."/>
            <person name="Anton B.P."/>
            <person name="Vincze T."/>
            <person name="Roberts R.J."/>
        </authorList>
    </citation>
    <scope>NUCLEOTIDE SEQUENCE [LARGE SCALE GENOMIC DNA]</scope>
    <source>
        <strain evidence="1 2">NEB252</strain>
    </source>
</reference>
<dbReference type="KEGG" id="nod:FOH10_03210"/>
<evidence type="ECO:0000313" key="2">
    <source>
        <dbReference type="Proteomes" id="UP000317039"/>
    </source>
</evidence>
<dbReference type="GeneID" id="80331407"/>